<accession>A0A977KVC6</accession>
<dbReference type="Proteomes" id="UP001065613">
    <property type="component" value="Chromosome"/>
</dbReference>
<organism evidence="1">
    <name type="scientific">Woronichinia naegeliana WA131</name>
    <dbReference type="NCBI Taxonomy" id="2824559"/>
    <lineage>
        <taxon>Bacteria</taxon>
        <taxon>Bacillati</taxon>
        <taxon>Cyanobacteriota</taxon>
        <taxon>Cyanophyceae</taxon>
        <taxon>Synechococcales</taxon>
        <taxon>Coelosphaeriaceae</taxon>
        <taxon>Woronichinia</taxon>
    </lineage>
</organism>
<sequence length="68" mass="7743">MTNNPYIGSSFDDFLAEEDILEDCTQFAIDKVSEWQESNKNKVLQSPDCVREGDRVLMKLGKESIGKE</sequence>
<name>A0A977KVC6_9CYAN</name>
<evidence type="ECO:0000313" key="1">
    <source>
        <dbReference type="EMBL" id="UXE60599.1"/>
    </source>
</evidence>
<reference evidence="1" key="1">
    <citation type="submission" date="2021-04" db="EMBL/GenBank/DDBJ databases">
        <title>Genome sequence of Woronichinia naegeliana from Washington state freshwater lake bloom.</title>
        <authorList>
            <person name="Dreher T.W."/>
        </authorList>
    </citation>
    <scope>NUCLEOTIDE SEQUENCE</scope>
    <source>
        <strain evidence="1">WA131</strain>
    </source>
</reference>
<proteinExistence type="predicted"/>
<dbReference type="KEGG" id="wna:KA717_34635"/>
<dbReference type="AlphaFoldDB" id="A0A977KVC6"/>
<dbReference type="EMBL" id="CP073041">
    <property type="protein sequence ID" value="UXE60599.1"/>
    <property type="molecule type" value="Genomic_DNA"/>
</dbReference>
<gene>
    <name evidence="1" type="ORF">KA717_34635</name>
</gene>
<protein>
    <submittedName>
        <fullName evidence="1">Uncharacterized protein</fullName>
    </submittedName>
</protein>